<dbReference type="EMBL" id="JBHSZG010000001">
    <property type="protein sequence ID" value="MFC7135679.1"/>
    <property type="molecule type" value="Genomic_DNA"/>
</dbReference>
<keyword evidence="3" id="KW-1185">Reference proteome</keyword>
<evidence type="ECO:0000256" key="1">
    <source>
        <dbReference type="SAM" id="Phobius"/>
    </source>
</evidence>
<proteinExistence type="predicted"/>
<dbReference type="GeneID" id="81123033"/>
<evidence type="ECO:0000313" key="3">
    <source>
        <dbReference type="Proteomes" id="UP001596368"/>
    </source>
</evidence>
<sequence>MPLHDAIGRFDDAHVVRMLTLWFAVATFLEVASDGGSAVETAVGVVALLLLWAIPIHLLVALLLTVDGATGETTTE</sequence>
<name>A0ABD5XPU3_9EURY</name>
<keyword evidence="1" id="KW-0472">Membrane</keyword>
<dbReference type="AlphaFoldDB" id="A0ABD5XPU3"/>
<gene>
    <name evidence="2" type="ORF">ACFQRB_01840</name>
</gene>
<evidence type="ECO:0000313" key="2">
    <source>
        <dbReference type="EMBL" id="MFC7135679.1"/>
    </source>
</evidence>
<keyword evidence="1" id="KW-1133">Transmembrane helix</keyword>
<feature type="transmembrane region" description="Helical" evidence="1">
    <location>
        <begin position="45"/>
        <end position="66"/>
    </location>
</feature>
<keyword evidence="1" id="KW-0812">Transmembrane</keyword>
<protein>
    <submittedName>
        <fullName evidence="2">Uncharacterized protein</fullName>
    </submittedName>
</protein>
<dbReference type="Proteomes" id="UP001596368">
    <property type="component" value="Unassembled WGS sequence"/>
</dbReference>
<dbReference type="RefSeq" id="WP_284012963.1">
    <property type="nucleotide sequence ID" value="NZ_CP126156.1"/>
</dbReference>
<feature type="transmembrane region" description="Helical" evidence="1">
    <location>
        <begin position="15"/>
        <end position="33"/>
    </location>
</feature>
<comment type="caution">
    <text evidence="2">The sequence shown here is derived from an EMBL/GenBank/DDBJ whole genome shotgun (WGS) entry which is preliminary data.</text>
</comment>
<accession>A0ABD5XPU3</accession>
<reference evidence="2 3" key="1">
    <citation type="journal article" date="2019" name="Int. J. Syst. Evol. Microbiol.">
        <title>The Global Catalogue of Microorganisms (GCM) 10K type strain sequencing project: providing services to taxonomists for standard genome sequencing and annotation.</title>
        <authorList>
            <consortium name="The Broad Institute Genomics Platform"/>
            <consortium name="The Broad Institute Genome Sequencing Center for Infectious Disease"/>
            <person name="Wu L."/>
            <person name="Ma J."/>
        </authorList>
    </citation>
    <scope>NUCLEOTIDE SEQUENCE [LARGE SCALE GENOMIC DNA]</scope>
    <source>
        <strain evidence="2 3">DT92</strain>
    </source>
</reference>
<organism evidence="2 3">
    <name type="scientific">Halobaculum litoreum</name>
    <dbReference type="NCBI Taxonomy" id="3031998"/>
    <lineage>
        <taxon>Archaea</taxon>
        <taxon>Methanobacteriati</taxon>
        <taxon>Methanobacteriota</taxon>
        <taxon>Stenosarchaea group</taxon>
        <taxon>Halobacteria</taxon>
        <taxon>Halobacteriales</taxon>
        <taxon>Haloferacaceae</taxon>
        <taxon>Halobaculum</taxon>
    </lineage>
</organism>